<dbReference type="InterPro" id="IPR011344">
    <property type="entry name" value="ssDNA-bd"/>
</dbReference>
<dbReference type="NCBIfam" id="TIGR00621">
    <property type="entry name" value="ssb"/>
    <property type="match status" value="1"/>
</dbReference>
<dbReference type="GO" id="GO:0009295">
    <property type="term" value="C:nucleoid"/>
    <property type="evidence" value="ECO:0007669"/>
    <property type="project" value="TreeGrafter"/>
</dbReference>
<organism evidence="5 6">
    <name type="scientific">Micromonospora sediminicola</name>
    <dbReference type="NCBI Taxonomy" id="946078"/>
    <lineage>
        <taxon>Bacteria</taxon>
        <taxon>Bacillati</taxon>
        <taxon>Actinomycetota</taxon>
        <taxon>Actinomycetes</taxon>
        <taxon>Micromonosporales</taxon>
        <taxon>Micromonosporaceae</taxon>
        <taxon>Micromonospora</taxon>
    </lineage>
</organism>
<feature type="compositionally biased region" description="Acidic residues" evidence="4">
    <location>
        <begin position="246"/>
        <end position="267"/>
    </location>
</feature>
<gene>
    <name evidence="5" type="ORF">GA0070622_1784</name>
</gene>
<name>A0A1A9B7C6_9ACTN</name>
<dbReference type="CDD" id="cd04496">
    <property type="entry name" value="SSB_OBF"/>
    <property type="match status" value="1"/>
</dbReference>
<feature type="compositionally biased region" description="Gly residues" evidence="4">
    <location>
        <begin position="198"/>
        <end position="220"/>
    </location>
</feature>
<proteinExistence type="predicted"/>
<dbReference type="Pfam" id="PF00436">
    <property type="entry name" value="SSB"/>
    <property type="match status" value="1"/>
</dbReference>
<dbReference type="AlphaFoldDB" id="A0A1A9B7C6"/>
<feature type="compositionally biased region" description="Basic and acidic residues" evidence="4">
    <location>
        <begin position="221"/>
        <end position="232"/>
    </location>
</feature>
<dbReference type="RefSeq" id="WP_091571633.1">
    <property type="nucleotide sequence ID" value="NZ_FLRH01000003.1"/>
</dbReference>
<feature type="compositionally biased region" description="Basic and acidic residues" evidence="4">
    <location>
        <begin position="184"/>
        <end position="193"/>
    </location>
</feature>
<feature type="compositionally biased region" description="Basic residues" evidence="4">
    <location>
        <begin position="301"/>
        <end position="311"/>
    </location>
</feature>
<dbReference type="PANTHER" id="PTHR10302">
    <property type="entry name" value="SINGLE-STRANDED DNA-BINDING PROTEIN"/>
    <property type="match status" value="1"/>
</dbReference>
<evidence type="ECO:0000256" key="1">
    <source>
        <dbReference type="ARBA" id="ARBA00023125"/>
    </source>
</evidence>
<evidence type="ECO:0000256" key="4">
    <source>
        <dbReference type="SAM" id="MobiDB-lite"/>
    </source>
</evidence>
<dbReference type="STRING" id="946078.GA0070622_1784"/>
<keyword evidence="6" id="KW-1185">Reference proteome</keyword>
<dbReference type="Gene3D" id="2.40.50.140">
    <property type="entry name" value="Nucleic acid-binding proteins"/>
    <property type="match status" value="1"/>
</dbReference>
<dbReference type="InterPro" id="IPR012340">
    <property type="entry name" value="NA-bd_OB-fold"/>
</dbReference>
<dbReference type="Proteomes" id="UP000199558">
    <property type="component" value="Unassembled WGS sequence"/>
</dbReference>
<dbReference type="EMBL" id="FLRH01000003">
    <property type="protein sequence ID" value="SBT64802.1"/>
    <property type="molecule type" value="Genomic_DNA"/>
</dbReference>
<dbReference type="PROSITE" id="PS50935">
    <property type="entry name" value="SSB"/>
    <property type="match status" value="1"/>
</dbReference>
<dbReference type="GO" id="GO:0006260">
    <property type="term" value="P:DNA replication"/>
    <property type="evidence" value="ECO:0007669"/>
    <property type="project" value="InterPro"/>
</dbReference>
<accession>A0A1A9B7C6</accession>
<evidence type="ECO:0000256" key="2">
    <source>
        <dbReference type="PROSITE-ProRule" id="PRU00252"/>
    </source>
</evidence>
<keyword evidence="1 2" id="KW-0238">DNA-binding</keyword>
<dbReference type="InterPro" id="IPR000424">
    <property type="entry name" value="Primosome_PriB/ssb"/>
</dbReference>
<dbReference type="SUPFAM" id="SSF50249">
    <property type="entry name" value="Nucleic acid-binding proteins"/>
    <property type="match status" value="1"/>
</dbReference>
<sequence>MFDTYVTIVGNVLTAPEWRRTTQSGTLVANFKVASTARRLDRDSGRWVDGNSLRVRVNCWRRLAEGVAASVAVGDPVVVAGRLYTRDWTDEAGTHRTLYELEAVAVGHDLSRGRARFLRNQPRAATSSVEDAEAEQRVHGEATEPVPDAQAPATFDHRPFDDDFPPPEFGAARVGLTGRIERAGESDPFDARPDVAGGLDGAGGAHGGLGRAESRPGGGDGRFDGVVPDRDAWPTGPDAGEHDELAADDGDEPVEVGDDELAEVDPPEADRAGGHEPGDPGPGDGSAGGAGTGGVGPAPGRRGRRRTPVPA</sequence>
<protein>
    <recommendedName>
        <fullName evidence="3">Single-stranded DNA-binding protein</fullName>
    </recommendedName>
</protein>
<evidence type="ECO:0000313" key="6">
    <source>
        <dbReference type="Proteomes" id="UP000199558"/>
    </source>
</evidence>
<dbReference type="PANTHER" id="PTHR10302:SF27">
    <property type="entry name" value="SINGLE-STRANDED DNA-BINDING PROTEIN"/>
    <property type="match status" value="1"/>
</dbReference>
<feature type="region of interest" description="Disordered" evidence="4">
    <location>
        <begin position="121"/>
        <end position="171"/>
    </location>
</feature>
<evidence type="ECO:0000313" key="5">
    <source>
        <dbReference type="EMBL" id="SBT64802.1"/>
    </source>
</evidence>
<feature type="region of interest" description="Disordered" evidence="4">
    <location>
        <begin position="184"/>
        <end position="311"/>
    </location>
</feature>
<evidence type="ECO:0000256" key="3">
    <source>
        <dbReference type="RuleBase" id="RU000524"/>
    </source>
</evidence>
<feature type="compositionally biased region" description="Gly residues" evidence="4">
    <location>
        <begin position="281"/>
        <end position="297"/>
    </location>
</feature>
<feature type="compositionally biased region" description="Basic and acidic residues" evidence="4">
    <location>
        <begin position="268"/>
        <end position="278"/>
    </location>
</feature>
<dbReference type="GO" id="GO:0003697">
    <property type="term" value="F:single-stranded DNA binding"/>
    <property type="evidence" value="ECO:0007669"/>
    <property type="project" value="InterPro"/>
</dbReference>
<reference evidence="6" key="1">
    <citation type="submission" date="2016-06" db="EMBL/GenBank/DDBJ databases">
        <authorList>
            <person name="Varghese N."/>
            <person name="Submissions Spin"/>
        </authorList>
    </citation>
    <scope>NUCLEOTIDE SEQUENCE [LARGE SCALE GENOMIC DNA]</scope>
    <source>
        <strain evidence="6">DSM 45794</strain>
    </source>
</reference>
<dbReference type="OrthoDB" id="9809878at2"/>